<dbReference type="Pfam" id="PF00004">
    <property type="entry name" value="AAA"/>
    <property type="match status" value="1"/>
</dbReference>
<feature type="domain" description="SAP" evidence="8">
    <location>
        <begin position="3"/>
        <end position="37"/>
    </location>
</feature>
<evidence type="ECO:0000256" key="4">
    <source>
        <dbReference type="ARBA" id="ARBA00022741"/>
    </source>
</evidence>
<gene>
    <name evidence="9" type="ORF">METZ01_LOCUS64683</name>
</gene>
<protein>
    <recommendedName>
        <fullName evidence="7">Uncharacterized AAA domain-containing protein ycf46</fullName>
    </recommendedName>
</protein>
<dbReference type="GO" id="GO:0005524">
    <property type="term" value="F:ATP binding"/>
    <property type="evidence" value="ECO:0007669"/>
    <property type="project" value="UniProtKB-KW"/>
</dbReference>
<dbReference type="SMART" id="SM00513">
    <property type="entry name" value="SAP"/>
    <property type="match status" value="1"/>
</dbReference>
<dbReference type="SMART" id="SM00382">
    <property type="entry name" value="AAA"/>
    <property type="match status" value="1"/>
</dbReference>
<evidence type="ECO:0000256" key="3">
    <source>
        <dbReference type="ARBA" id="ARBA00022640"/>
    </source>
</evidence>
<proteinExistence type="inferred from homology"/>
<comment type="similarity">
    <text evidence="6">Belongs to the AAA ATPase family. Highly divergent.</text>
</comment>
<dbReference type="Gene3D" id="1.10.8.60">
    <property type="match status" value="1"/>
</dbReference>
<name>A0A381T7W7_9ZZZZ</name>
<dbReference type="Gene3D" id="3.40.50.300">
    <property type="entry name" value="P-loop containing nucleotide triphosphate hydrolases"/>
    <property type="match status" value="1"/>
</dbReference>
<dbReference type="Pfam" id="PF02037">
    <property type="entry name" value="SAP"/>
    <property type="match status" value="1"/>
</dbReference>
<dbReference type="SUPFAM" id="SSF52540">
    <property type="entry name" value="P-loop containing nucleoside triphosphate hydrolases"/>
    <property type="match status" value="1"/>
</dbReference>
<dbReference type="InterPro" id="IPR003593">
    <property type="entry name" value="AAA+_ATPase"/>
</dbReference>
<dbReference type="PANTHER" id="PTHR42960">
    <property type="entry name" value="YCF46 PROTEIN"/>
    <property type="match status" value="1"/>
</dbReference>
<dbReference type="InterPro" id="IPR036361">
    <property type="entry name" value="SAP_dom_sf"/>
</dbReference>
<dbReference type="GO" id="GO:0009507">
    <property type="term" value="C:chloroplast"/>
    <property type="evidence" value="ECO:0007669"/>
    <property type="project" value="UniProtKB-SubCell"/>
</dbReference>
<evidence type="ECO:0000259" key="8">
    <source>
        <dbReference type="PROSITE" id="PS50800"/>
    </source>
</evidence>
<organism evidence="9">
    <name type="scientific">marine metagenome</name>
    <dbReference type="NCBI Taxonomy" id="408172"/>
    <lineage>
        <taxon>unclassified sequences</taxon>
        <taxon>metagenomes</taxon>
        <taxon>ecological metagenomes</taxon>
    </lineage>
</organism>
<evidence type="ECO:0000313" key="9">
    <source>
        <dbReference type="EMBL" id="SVA11829.1"/>
    </source>
</evidence>
<keyword evidence="3" id="KW-0934">Plastid</keyword>
<accession>A0A381T7W7</accession>
<dbReference type="InterPro" id="IPR027417">
    <property type="entry name" value="P-loop_NTPase"/>
</dbReference>
<comment type="subcellular location">
    <subcellularLocation>
        <location evidence="1">Plastid</location>
        <location evidence="1">Chloroplast</location>
    </subcellularLocation>
</comment>
<dbReference type="InterPro" id="IPR003959">
    <property type="entry name" value="ATPase_AAA_core"/>
</dbReference>
<evidence type="ECO:0000256" key="1">
    <source>
        <dbReference type="ARBA" id="ARBA00004229"/>
    </source>
</evidence>
<reference evidence="9" key="1">
    <citation type="submission" date="2018-05" db="EMBL/GenBank/DDBJ databases">
        <authorList>
            <person name="Lanie J.A."/>
            <person name="Ng W.-L."/>
            <person name="Kazmierczak K.M."/>
            <person name="Andrzejewski T.M."/>
            <person name="Davidsen T.M."/>
            <person name="Wayne K.J."/>
            <person name="Tettelin H."/>
            <person name="Glass J.I."/>
            <person name="Rusch D."/>
            <person name="Podicherti R."/>
            <person name="Tsui H.-C.T."/>
            <person name="Winkler M.E."/>
        </authorList>
    </citation>
    <scope>NUCLEOTIDE SEQUENCE</scope>
</reference>
<dbReference type="AlphaFoldDB" id="A0A381T7W7"/>
<dbReference type="PANTHER" id="PTHR42960:SF1">
    <property type="entry name" value="YCF46 PROTEIN"/>
    <property type="match status" value="1"/>
</dbReference>
<evidence type="ECO:0000256" key="2">
    <source>
        <dbReference type="ARBA" id="ARBA00022528"/>
    </source>
</evidence>
<evidence type="ECO:0000256" key="6">
    <source>
        <dbReference type="ARBA" id="ARBA00038088"/>
    </source>
</evidence>
<dbReference type="GO" id="GO:0016887">
    <property type="term" value="F:ATP hydrolysis activity"/>
    <property type="evidence" value="ECO:0007669"/>
    <property type="project" value="InterPro"/>
</dbReference>
<keyword evidence="2" id="KW-0150">Chloroplast</keyword>
<sequence length="333" mass="37419">MDLEGMTVDELKDVLRSLGLPLVGNKAELIEKIEYMARTMPESVFQYDDIKGLDPLIRWFKMTGRLFSPEAAIYGFTRFPAGVLLTGVPGCGKSMVAKAIANEWNMGFRRVHPDELVGSCVGDNETFMRDLVNELAAEAPVVCFMDEAEKLLGQTRAGTMYRAADAARDSAESILLQFMEDDDSGVFFIFTANDYDKMSPALLDRFYGRFFIDLPSRSARKDIISSMLEIRQRNPSDYDIERLVEISDGFSGRDIRTAIDEAMKSAFFQDARPLVESDLVESFSQAIPTSEIHKEQIAEMREMVSQGKMRRANSQKLEADALVAKDGEYVGWV</sequence>
<dbReference type="InterPro" id="IPR052381">
    <property type="entry name" value="AAA_domain_protein"/>
</dbReference>
<dbReference type="PROSITE" id="PS50800">
    <property type="entry name" value="SAP"/>
    <property type="match status" value="1"/>
</dbReference>
<evidence type="ECO:0000256" key="7">
    <source>
        <dbReference type="ARBA" id="ARBA00040480"/>
    </source>
</evidence>
<dbReference type="SUPFAM" id="SSF68906">
    <property type="entry name" value="SAP domain"/>
    <property type="match status" value="1"/>
</dbReference>
<evidence type="ECO:0000256" key="5">
    <source>
        <dbReference type="ARBA" id="ARBA00022840"/>
    </source>
</evidence>
<keyword evidence="4" id="KW-0547">Nucleotide-binding</keyword>
<keyword evidence="5" id="KW-0067">ATP-binding</keyword>
<dbReference type="EMBL" id="UINC01004105">
    <property type="protein sequence ID" value="SVA11829.1"/>
    <property type="molecule type" value="Genomic_DNA"/>
</dbReference>
<dbReference type="Gene3D" id="1.10.720.30">
    <property type="entry name" value="SAP domain"/>
    <property type="match status" value="1"/>
</dbReference>
<dbReference type="InterPro" id="IPR003034">
    <property type="entry name" value="SAP_dom"/>
</dbReference>